<organism evidence="3 4">
    <name type="scientific">Candidatus Bipolaricaulis anaerobius</name>
    <dbReference type="NCBI Taxonomy" id="2026885"/>
    <lineage>
        <taxon>Bacteria</taxon>
        <taxon>Candidatus Bipolaricaulota</taxon>
        <taxon>Candidatus Bipolaricaulia</taxon>
        <taxon>Candidatus Bipolaricaulales</taxon>
        <taxon>Candidatus Bipolaricaulaceae</taxon>
        <taxon>Candidatus Bipolaricaulis</taxon>
    </lineage>
</organism>
<dbReference type="AlphaFoldDB" id="A0A2X3MKF0"/>
<dbReference type="KEGG" id="bana:BARAN1_0601"/>
<dbReference type="CDD" id="cd07361">
    <property type="entry name" value="MEMO_like"/>
    <property type="match status" value="1"/>
</dbReference>
<dbReference type="RefSeq" id="WP_122030817.1">
    <property type="nucleotide sequence ID" value="NZ_LS483254.1"/>
</dbReference>
<dbReference type="InterPro" id="IPR002737">
    <property type="entry name" value="MEMO1_fam"/>
</dbReference>
<proteinExistence type="inferred from homology"/>
<dbReference type="HAMAP" id="MF_00055">
    <property type="entry name" value="MEMO1"/>
    <property type="match status" value="1"/>
</dbReference>
<dbReference type="OrthoDB" id="9782820at2"/>
<dbReference type="SUPFAM" id="SSF53213">
    <property type="entry name" value="LigB-like"/>
    <property type="match status" value="1"/>
</dbReference>
<evidence type="ECO:0000313" key="4">
    <source>
        <dbReference type="Proteomes" id="UP000249818"/>
    </source>
</evidence>
<comment type="similarity">
    <text evidence="1 2">Belongs to the MEMO1 family.</text>
</comment>
<evidence type="ECO:0000256" key="1">
    <source>
        <dbReference type="ARBA" id="ARBA00006315"/>
    </source>
</evidence>
<accession>A0A2X3MKF0</accession>
<name>A0A2X3MKF0_9BACT</name>
<protein>
    <recommendedName>
        <fullName evidence="2">MEMO1 family protein BARAN1_0601</fullName>
    </recommendedName>
</protein>
<reference evidence="4" key="1">
    <citation type="submission" date="2018-05" db="EMBL/GenBank/DDBJ databases">
        <authorList>
            <person name="Hao L."/>
        </authorList>
    </citation>
    <scope>NUCLEOTIDE SEQUENCE [LARGE SCALE GENOMIC DNA]</scope>
</reference>
<evidence type="ECO:0000313" key="3">
    <source>
        <dbReference type="EMBL" id="SQD92625.1"/>
    </source>
</evidence>
<gene>
    <name evidence="3" type="ORF">BARAN1_0601</name>
</gene>
<keyword evidence="4" id="KW-1185">Reference proteome</keyword>
<dbReference type="NCBIfam" id="TIGR04336">
    <property type="entry name" value="AmmeMemoSam_B"/>
    <property type="match status" value="1"/>
</dbReference>
<evidence type="ECO:0000256" key="2">
    <source>
        <dbReference type="HAMAP-Rule" id="MF_00055"/>
    </source>
</evidence>
<dbReference type="EMBL" id="LS483254">
    <property type="protein sequence ID" value="SQD92625.1"/>
    <property type="molecule type" value="Genomic_DNA"/>
</dbReference>
<dbReference type="Gene3D" id="3.40.830.10">
    <property type="entry name" value="LigB-like"/>
    <property type="match status" value="1"/>
</dbReference>
<dbReference type="PANTHER" id="PTHR11060:SF0">
    <property type="entry name" value="PROTEIN MEMO1"/>
    <property type="match status" value="1"/>
</dbReference>
<dbReference type="Proteomes" id="UP000249818">
    <property type="component" value="Chromosome BARAN1"/>
</dbReference>
<dbReference type="PANTHER" id="PTHR11060">
    <property type="entry name" value="PROTEIN MEMO1"/>
    <property type="match status" value="1"/>
</dbReference>
<sequence length="280" mass="29495">MGRRGPCAAGTFYPADPRRLREEIEAAVGRGPSTLTTQALTNPVGAILPHAGYRYSGAVAGAGYRALARLGQPEAAIILGTNHTGLGGPITVAEPGAWETPLGEVPVPAHLSREVAEALGADQNDVPFTDEHSVEVQLPFLRYLFPALPVVPVVVHPLSVARSKAAGAALGRLIAHRPLLLIASSDFTHYEPDPVAREKDRRALVPILNLDVDGFYDAVLRYRISICGVGAIALLLVAAREAGLLGAALLDYRTSGEVGGHLDQVVGYAAVLFQRVDDVA</sequence>
<dbReference type="Pfam" id="PF01875">
    <property type="entry name" value="Memo"/>
    <property type="match status" value="1"/>
</dbReference>